<evidence type="ECO:0008006" key="3">
    <source>
        <dbReference type="Google" id="ProtNLM"/>
    </source>
</evidence>
<dbReference type="Gene3D" id="2.20.28.160">
    <property type="match status" value="1"/>
</dbReference>
<reference evidence="1 2" key="1">
    <citation type="submission" date="2022-08" db="EMBL/GenBank/DDBJ databases">
        <title>Proteogenomics of the novel Dehalobacterium formicoaceticum strain EZ94 highlights a key role of methyltransferases during anaerobic dichloromethane degradation.</title>
        <authorList>
            <person name="Wasmund K."/>
        </authorList>
    </citation>
    <scope>NUCLEOTIDE SEQUENCE [LARGE SCALE GENOMIC DNA]</scope>
    <source>
        <strain evidence="1 2">EZ94</strain>
    </source>
</reference>
<accession>A0ABT1Y0M4</accession>
<gene>
    <name evidence="1" type="ORF">NVS47_02665</name>
</gene>
<protein>
    <recommendedName>
        <fullName evidence="3">Ferredoxin:thioredoxin reductase</fullName>
    </recommendedName>
</protein>
<sequence>MKDKLFCPVCEVSFILKNPLKKGDTVVCPVCGAKLVVDGEEPLSASRFPQPPLNEIVERIDNYAQLKGYIFKENKQEIIDGLLAKNERYGDFFCPCRFDNIQENVCPCKETRQGYVNREGSCL</sequence>
<name>A0ABT1Y0M4_9FIRM</name>
<dbReference type="EMBL" id="JANPWE010000001">
    <property type="protein sequence ID" value="MCR6544424.1"/>
    <property type="molecule type" value="Genomic_DNA"/>
</dbReference>
<dbReference type="Pfam" id="PF02943">
    <property type="entry name" value="FeThRed_B"/>
    <property type="match status" value="1"/>
</dbReference>
<keyword evidence="2" id="KW-1185">Reference proteome</keyword>
<dbReference type="Pfam" id="PF21344">
    <property type="entry name" value="Zn_ribbon_LysW"/>
    <property type="match status" value="1"/>
</dbReference>
<dbReference type="Proteomes" id="UP001524944">
    <property type="component" value="Unassembled WGS sequence"/>
</dbReference>
<evidence type="ECO:0000313" key="2">
    <source>
        <dbReference type="Proteomes" id="UP001524944"/>
    </source>
</evidence>
<dbReference type="Gene3D" id="3.90.460.10">
    <property type="entry name" value="Ferredoxin thioredoxin reductase catalytic beta subunit"/>
    <property type="match status" value="1"/>
</dbReference>
<dbReference type="RefSeq" id="WP_089609897.1">
    <property type="nucleotide sequence ID" value="NZ_CP022121.1"/>
</dbReference>
<dbReference type="InterPro" id="IPR005906">
    <property type="entry name" value="LysW"/>
</dbReference>
<comment type="caution">
    <text evidence="1">The sequence shown here is derived from an EMBL/GenBank/DDBJ whole genome shotgun (WGS) entry which is preliminary data.</text>
</comment>
<dbReference type="InterPro" id="IPR004209">
    <property type="entry name" value="FTR_bsu"/>
</dbReference>
<proteinExistence type="predicted"/>
<dbReference type="SUPFAM" id="SSF57662">
    <property type="entry name" value="Ferredoxin thioredoxin reductase (FTR), catalytic beta chain"/>
    <property type="match status" value="1"/>
</dbReference>
<organism evidence="1 2">
    <name type="scientific">Dehalobacterium formicoaceticum</name>
    <dbReference type="NCBI Taxonomy" id="51515"/>
    <lineage>
        <taxon>Bacteria</taxon>
        <taxon>Bacillati</taxon>
        <taxon>Bacillota</taxon>
        <taxon>Clostridia</taxon>
        <taxon>Eubacteriales</taxon>
        <taxon>Peptococcaceae</taxon>
        <taxon>Dehalobacterium</taxon>
    </lineage>
</organism>
<evidence type="ECO:0000313" key="1">
    <source>
        <dbReference type="EMBL" id="MCR6544424.1"/>
    </source>
</evidence>
<dbReference type="InterPro" id="IPR036644">
    <property type="entry name" value="FTR_bsu_sf"/>
</dbReference>